<protein>
    <submittedName>
        <fullName evidence="2">Glycosyltransferase</fullName>
    </submittedName>
</protein>
<dbReference type="CDD" id="cd00761">
    <property type="entry name" value="Glyco_tranf_GTA_type"/>
    <property type="match status" value="1"/>
</dbReference>
<dbReference type="PANTHER" id="PTHR43685">
    <property type="entry name" value="GLYCOSYLTRANSFERASE"/>
    <property type="match status" value="1"/>
</dbReference>
<dbReference type="EMBL" id="BAUT01000016">
    <property type="protein sequence ID" value="GAE25995.1"/>
    <property type="molecule type" value="Genomic_DNA"/>
</dbReference>
<feature type="domain" description="Glycosyltransferase 2-like" evidence="1">
    <location>
        <begin position="4"/>
        <end position="99"/>
    </location>
</feature>
<dbReference type="InterPro" id="IPR029044">
    <property type="entry name" value="Nucleotide-diphossugar_trans"/>
</dbReference>
<keyword evidence="2" id="KW-0808">Transferase</keyword>
<dbReference type="OrthoDB" id="6713581at2"/>
<dbReference type="Proteomes" id="UP000018890">
    <property type="component" value="Unassembled WGS sequence"/>
</dbReference>
<evidence type="ECO:0000313" key="2">
    <source>
        <dbReference type="EMBL" id="GAE25995.1"/>
    </source>
</evidence>
<dbReference type="InterPro" id="IPR001173">
    <property type="entry name" value="Glyco_trans_2-like"/>
</dbReference>
<keyword evidence="3" id="KW-1185">Reference proteome</keyword>
<dbReference type="Gene3D" id="3.90.550.10">
    <property type="entry name" value="Spore Coat Polysaccharide Biosynthesis Protein SpsA, Chain A"/>
    <property type="match status" value="1"/>
</dbReference>
<dbReference type="InterPro" id="IPR050834">
    <property type="entry name" value="Glycosyltransf_2"/>
</dbReference>
<proteinExistence type="predicted"/>
<comment type="caution">
    <text evidence="2">The sequence shown here is derived from an EMBL/GenBank/DDBJ whole genome shotgun (WGS) entry which is preliminary data.</text>
</comment>
<gene>
    <name evidence="2" type="ORF">JCM9140_2023</name>
</gene>
<dbReference type="GO" id="GO:0016740">
    <property type="term" value="F:transferase activity"/>
    <property type="evidence" value="ECO:0007669"/>
    <property type="project" value="UniProtKB-KW"/>
</dbReference>
<dbReference type="AlphaFoldDB" id="W4Q229"/>
<dbReference type="PANTHER" id="PTHR43685:SF2">
    <property type="entry name" value="GLYCOSYLTRANSFERASE 2-LIKE DOMAIN-CONTAINING PROTEIN"/>
    <property type="match status" value="1"/>
</dbReference>
<dbReference type="STRING" id="1236970.JCM9140_2023"/>
<dbReference type="Pfam" id="PF00535">
    <property type="entry name" value="Glycos_transf_2"/>
    <property type="match status" value="1"/>
</dbReference>
<sequence>MISVITSTIRESFMDNVFSNFRNQLYEQKELIVILNKDEMDIDLWQTKCLQDSNIKVFHLPEHQTLGECLNFGIQQANGDYIAKFDDDDFYSPYYLQEAKDTCERVNVPVVGKTSFLTYLHADKNLIEVFPKSENMYTRWIAGGTIFFKKEVSNLVTFPSVNQGEDTGFITSCIENGFPVFSASKYHYVLNRFQENHQHTWKLDNSEFFYAKGDIIAANESYERSLILAENRSI</sequence>
<evidence type="ECO:0000313" key="3">
    <source>
        <dbReference type="Proteomes" id="UP000018890"/>
    </source>
</evidence>
<accession>W4Q229</accession>
<dbReference type="RefSeq" id="WP_052002158.1">
    <property type="nucleotide sequence ID" value="NZ_BAUT01000016.1"/>
</dbReference>
<dbReference type="SUPFAM" id="SSF53448">
    <property type="entry name" value="Nucleotide-diphospho-sugar transferases"/>
    <property type="match status" value="1"/>
</dbReference>
<evidence type="ECO:0000259" key="1">
    <source>
        <dbReference type="Pfam" id="PF00535"/>
    </source>
</evidence>
<reference evidence="2" key="1">
    <citation type="journal article" date="2014" name="Genome Announc.">
        <title>Draft Genome Sequences of Three Alkaliphilic Bacillus Strains, Bacillus wakoensis JCM 9140T, Bacillus akibai JCM 9157T, and Bacillus hemicellulosilyticus JCM 9152T.</title>
        <authorList>
            <person name="Yuki M."/>
            <person name="Oshima K."/>
            <person name="Suda W."/>
            <person name="Oshida Y."/>
            <person name="Kitamura K."/>
            <person name="Iida T."/>
            <person name="Hattori M."/>
            <person name="Ohkuma M."/>
        </authorList>
    </citation>
    <scope>NUCLEOTIDE SEQUENCE [LARGE SCALE GENOMIC DNA]</scope>
    <source>
        <strain evidence="2">JCM 9140</strain>
    </source>
</reference>
<name>W4Q229_9BACI</name>
<organism evidence="2 3">
    <name type="scientific">Halalkalibacter wakoensis JCM 9140</name>
    <dbReference type="NCBI Taxonomy" id="1236970"/>
    <lineage>
        <taxon>Bacteria</taxon>
        <taxon>Bacillati</taxon>
        <taxon>Bacillota</taxon>
        <taxon>Bacilli</taxon>
        <taxon>Bacillales</taxon>
        <taxon>Bacillaceae</taxon>
        <taxon>Halalkalibacter</taxon>
    </lineage>
</organism>